<feature type="region of interest" description="Disordered" evidence="1">
    <location>
        <begin position="282"/>
        <end position="308"/>
    </location>
</feature>
<evidence type="ECO:0000256" key="1">
    <source>
        <dbReference type="SAM" id="MobiDB-lite"/>
    </source>
</evidence>
<dbReference type="Gene3D" id="3.40.50.300">
    <property type="entry name" value="P-loop containing nucleotide triphosphate hydrolases"/>
    <property type="match status" value="1"/>
</dbReference>
<dbReference type="InterPro" id="IPR027417">
    <property type="entry name" value="P-loop_NTPase"/>
</dbReference>
<dbReference type="EMBL" id="CAEZTD010000176">
    <property type="protein sequence ID" value="CAB4574874.1"/>
    <property type="molecule type" value="Genomic_DNA"/>
</dbReference>
<accession>A0A6J6EI41</accession>
<dbReference type="AlphaFoldDB" id="A0A6J6EI41"/>
<proteinExistence type="predicted"/>
<name>A0A6J6EI41_9ZZZZ</name>
<reference evidence="2" key="1">
    <citation type="submission" date="2020-05" db="EMBL/GenBank/DDBJ databases">
        <authorList>
            <person name="Chiriac C."/>
            <person name="Salcher M."/>
            <person name="Ghai R."/>
            <person name="Kavagutti S V."/>
        </authorList>
    </citation>
    <scope>NUCLEOTIDE SEQUENCE</scope>
</reference>
<protein>
    <submittedName>
        <fullName evidence="2">Unannotated protein</fullName>
    </submittedName>
</protein>
<gene>
    <name evidence="2" type="ORF">UFOPK1591_01516</name>
</gene>
<evidence type="ECO:0000313" key="2">
    <source>
        <dbReference type="EMBL" id="CAB4574874.1"/>
    </source>
</evidence>
<organism evidence="2">
    <name type="scientific">freshwater metagenome</name>
    <dbReference type="NCBI Taxonomy" id="449393"/>
    <lineage>
        <taxon>unclassified sequences</taxon>
        <taxon>metagenomes</taxon>
        <taxon>ecological metagenomes</taxon>
    </lineage>
</organism>
<sequence length="308" mass="33137">MLAHATARPNESLMVVTASAKHAARVEAAVLSAFARRQDVAEFILTDRAEPFIVMTLEQSVAQSRDRVIFSIGYGRTPHGRLLSDFGTLSQPGGERILAVALTRARRSLEIVSCFSPSDIDSSRLSHGTLALVDVLSEAQGHVLGERKVDGNSEPMLVDLARRLERRGIRVSLNHAGVIPLAATIDGKAVAIDTDEVLSTGTLREALRLRPAALRQLGWHYVRVHSFELFADPDGVADRVQNILSPAVVERVEELATATTSIPVSAPMPAPVSAPVPIPSATRLPAPVDGSDVATAPLEIRSYRDEED</sequence>